<evidence type="ECO:0000313" key="1">
    <source>
        <dbReference type="EMBL" id="ELQ33200.1"/>
    </source>
</evidence>
<reference evidence="1" key="1">
    <citation type="journal article" date="2012" name="PLoS Genet.">
        <title>Comparative analysis of the genomes of two field isolates of the rice blast fungus Magnaporthe oryzae.</title>
        <authorList>
            <person name="Xue M."/>
            <person name="Yang J."/>
            <person name="Li Z."/>
            <person name="Hu S."/>
            <person name="Yao N."/>
            <person name="Dean R.A."/>
            <person name="Zhao W."/>
            <person name="Shen M."/>
            <person name="Zhang H."/>
            <person name="Li C."/>
            <person name="Liu L."/>
            <person name="Cao L."/>
            <person name="Xu X."/>
            <person name="Xing Y."/>
            <person name="Hsiang T."/>
            <person name="Zhang Z."/>
            <person name="Xu J.R."/>
            <person name="Peng Y.L."/>
        </authorList>
    </citation>
    <scope>NUCLEOTIDE SEQUENCE</scope>
    <source>
        <strain evidence="1">Y34</strain>
    </source>
</reference>
<dbReference type="Proteomes" id="UP000011086">
    <property type="component" value="Unassembled WGS sequence"/>
</dbReference>
<dbReference type="AlphaFoldDB" id="A0AA97NN22"/>
<gene>
    <name evidence="1" type="ORF">OOU_Y34scaffold00983g2</name>
</gene>
<name>A0AA97NN22_PYRO3</name>
<accession>A0AA97NN22</accession>
<proteinExistence type="predicted"/>
<organism evidence="1">
    <name type="scientific">Pyricularia oryzae (strain Y34)</name>
    <name type="common">Rice blast fungus</name>
    <name type="synonym">Magnaporthe oryzae</name>
    <dbReference type="NCBI Taxonomy" id="1143189"/>
    <lineage>
        <taxon>Eukaryota</taxon>
        <taxon>Fungi</taxon>
        <taxon>Dikarya</taxon>
        <taxon>Ascomycota</taxon>
        <taxon>Pezizomycotina</taxon>
        <taxon>Sordariomycetes</taxon>
        <taxon>Sordariomycetidae</taxon>
        <taxon>Magnaporthales</taxon>
        <taxon>Pyriculariaceae</taxon>
        <taxon>Pyricularia</taxon>
    </lineage>
</organism>
<dbReference type="EMBL" id="JH793069">
    <property type="protein sequence ID" value="ELQ33200.1"/>
    <property type="molecule type" value="Genomic_DNA"/>
</dbReference>
<protein>
    <submittedName>
        <fullName evidence="1">Uncharacterized protein</fullName>
    </submittedName>
</protein>
<sequence length="212" mass="22631">MLHAILSASPGLPDSAMSTKQLEIRVEMLPTEWAGEADRVSLEVGLLGALPLISALPTTEYDVPAAASLNSRDVSDSPMLTDGDADLAAPFLQRGGLGPAVDHPVLSTRSNVLSKEADQTRLFKFPLASGPQLTDAMRQVQEAADDKAAAEGKRSAGRVLAHTFVPGQLGWRTIAEDPMVKSAVERRQGAAPEWAKVENWNGKYADLTVSFK</sequence>